<feature type="compositionally biased region" description="Low complexity" evidence="4">
    <location>
        <begin position="348"/>
        <end position="360"/>
    </location>
</feature>
<dbReference type="PANTHER" id="PTHR24124">
    <property type="entry name" value="ANKYRIN REPEAT FAMILY A"/>
    <property type="match status" value="1"/>
</dbReference>
<dbReference type="PROSITE" id="PS50088">
    <property type="entry name" value="ANK_REPEAT"/>
    <property type="match status" value="2"/>
</dbReference>
<evidence type="ECO:0000256" key="1">
    <source>
        <dbReference type="ARBA" id="ARBA00022737"/>
    </source>
</evidence>
<dbReference type="Gene3D" id="1.25.40.20">
    <property type="entry name" value="Ankyrin repeat-containing domain"/>
    <property type="match status" value="2"/>
</dbReference>
<feature type="compositionally biased region" description="Basic and acidic residues" evidence="4">
    <location>
        <begin position="374"/>
        <end position="383"/>
    </location>
</feature>
<comment type="caution">
    <text evidence="5">The sequence shown here is derived from an EMBL/GenBank/DDBJ whole genome shotgun (WGS) entry which is preliminary data.</text>
</comment>
<proteinExistence type="predicted"/>
<feature type="repeat" description="ANK" evidence="3">
    <location>
        <begin position="89"/>
        <end position="121"/>
    </location>
</feature>
<dbReference type="InterPro" id="IPR036770">
    <property type="entry name" value="Ankyrin_rpt-contain_sf"/>
</dbReference>
<evidence type="ECO:0000256" key="2">
    <source>
        <dbReference type="ARBA" id="ARBA00023043"/>
    </source>
</evidence>
<sequence>MGSSLSSCIQPGPVFALFQAVRHGDLRVIKFRLDMDPELLAYRSLGSGDTVWHLAAEGGSEEVLGALEAHGGQLRSGLYPEVIKLQNDRGQTPLMHAAQAGQAAAVRWLLSKGADPWAQDRCGKRSALHYAAMRGRLDCITALLDNADSTQELCRYIEAQSISGLTPLHYAVAMRQPDAVLLLLERGADLRAVNSVPFASDLVNLPLRSTPLHVAATMRELPCALVLLRYYHIHLMGPNFPDPRRRVDALGRTPYRVAALRINSGLLVELLHPASDLRALVSREGEPGEGPDMAIGVPRLAALMASVVRQQLLADVEDAEKVTLDFRRRNPCCSSPIRMAESQFQMLPASSTQPTVSPSASAPPGPAAATRIHARWEKASSGP</sequence>
<evidence type="ECO:0000256" key="4">
    <source>
        <dbReference type="SAM" id="MobiDB-lite"/>
    </source>
</evidence>
<dbReference type="Pfam" id="PF12796">
    <property type="entry name" value="Ank_2"/>
    <property type="match status" value="2"/>
</dbReference>
<evidence type="ECO:0000256" key="3">
    <source>
        <dbReference type="PROSITE-ProRule" id="PRU00023"/>
    </source>
</evidence>
<keyword evidence="6" id="KW-1185">Reference proteome</keyword>
<feature type="repeat" description="ANK" evidence="3">
    <location>
        <begin position="163"/>
        <end position="195"/>
    </location>
</feature>
<keyword evidence="1" id="KW-0677">Repeat</keyword>
<accession>A0ABQ5RY96</accession>
<gene>
    <name evidence="5" type="ORF">VaNZ11_005272</name>
</gene>
<dbReference type="SUPFAM" id="SSF48403">
    <property type="entry name" value="Ankyrin repeat"/>
    <property type="match status" value="1"/>
</dbReference>
<evidence type="ECO:0000313" key="6">
    <source>
        <dbReference type="Proteomes" id="UP001165090"/>
    </source>
</evidence>
<dbReference type="Proteomes" id="UP001165090">
    <property type="component" value="Unassembled WGS sequence"/>
</dbReference>
<keyword evidence="2 3" id="KW-0040">ANK repeat</keyword>
<dbReference type="PROSITE" id="PS50297">
    <property type="entry name" value="ANK_REP_REGION"/>
    <property type="match status" value="2"/>
</dbReference>
<dbReference type="PANTHER" id="PTHR24124:SF14">
    <property type="entry name" value="CHROMOSOME UNDETERMINED SCAFFOLD_25, WHOLE GENOME SHOTGUN SEQUENCE"/>
    <property type="match status" value="1"/>
</dbReference>
<dbReference type="EMBL" id="BSDZ01000013">
    <property type="protein sequence ID" value="GLI62610.1"/>
    <property type="molecule type" value="Genomic_DNA"/>
</dbReference>
<organism evidence="5 6">
    <name type="scientific">Volvox africanus</name>
    <dbReference type="NCBI Taxonomy" id="51714"/>
    <lineage>
        <taxon>Eukaryota</taxon>
        <taxon>Viridiplantae</taxon>
        <taxon>Chlorophyta</taxon>
        <taxon>core chlorophytes</taxon>
        <taxon>Chlorophyceae</taxon>
        <taxon>CS clade</taxon>
        <taxon>Chlamydomonadales</taxon>
        <taxon>Volvocaceae</taxon>
        <taxon>Volvox</taxon>
    </lineage>
</organism>
<name>A0ABQ5RY96_9CHLO</name>
<dbReference type="InterPro" id="IPR002110">
    <property type="entry name" value="Ankyrin_rpt"/>
</dbReference>
<protein>
    <submittedName>
        <fullName evidence="5">Uncharacterized protein</fullName>
    </submittedName>
</protein>
<feature type="non-terminal residue" evidence="5">
    <location>
        <position position="383"/>
    </location>
</feature>
<dbReference type="SMART" id="SM00248">
    <property type="entry name" value="ANK"/>
    <property type="match status" value="6"/>
</dbReference>
<reference evidence="5 6" key="1">
    <citation type="journal article" date="2023" name="IScience">
        <title>Expanded male sex-determining region conserved during the evolution of homothallism in the green alga Volvox.</title>
        <authorList>
            <person name="Yamamoto K."/>
            <person name="Matsuzaki R."/>
            <person name="Mahakham W."/>
            <person name="Heman W."/>
            <person name="Sekimoto H."/>
            <person name="Kawachi M."/>
            <person name="Minakuchi Y."/>
            <person name="Toyoda A."/>
            <person name="Nozaki H."/>
        </authorList>
    </citation>
    <scope>NUCLEOTIDE SEQUENCE [LARGE SCALE GENOMIC DNA]</scope>
    <source>
        <strain evidence="5 6">NIES-4468</strain>
    </source>
</reference>
<evidence type="ECO:0000313" key="5">
    <source>
        <dbReference type="EMBL" id="GLI62610.1"/>
    </source>
</evidence>
<feature type="region of interest" description="Disordered" evidence="4">
    <location>
        <begin position="347"/>
        <end position="383"/>
    </location>
</feature>